<reference evidence="1 2" key="1">
    <citation type="submission" date="2016-10" db="EMBL/GenBank/DDBJ databases">
        <title>Complete Genome Sequence of Peptococcaceae strain DCMF.</title>
        <authorList>
            <person name="Edwards R.J."/>
            <person name="Holland S.I."/>
            <person name="Deshpande N.P."/>
            <person name="Wong Y.K."/>
            <person name="Ertan H."/>
            <person name="Manefield M."/>
            <person name="Russell T.L."/>
            <person name="Lee M.J."/>
        </authorList>
    </citation>
    <scope>NUCLEOTIDE SEQUENCE [LARGE SCALE GENOMIC DNA]</scope>
    <source>
        <strain evidence="1 2">DCMF</strain>
    </source>
</reference>
<dbReference type="GO" id="GO:0019546">
    <property type="term" value="P:L-arginine deiminase pathway"/>
    <property type="evidence" value="ECO:0007669"/>
    <property type="project" value="TreeGrafter"/>
</dbReference>
<dbReference type="GO" id="GO:0016990">
    <property type="term" value="F:arginine deiminase activity"/>
    <property type="evidence" value="ECO:0007669"/>
    <property type="project" value="TreeGrafter"/>
</dbReference>
<protein>
    <submittedName>
        <fullName evidence="1">Arginine deiminase</fullName>
    </submittedName>
</protein>
<dbReference type="OrthoDB" id="9807502at2"/>
<dbReference type="Proteomes" id="UP000323521">
    <property type="component" value="Chromosome"/>
</dbReference>
<name>A0A3G1KWJ9_FORW1</name>
<dbReference type="PANTHER" id="PTHR47271:SF2">
    <property type="entry name" value="ARGININE DEIMINASE"/>
    <property type="match status" value="1"/>
</dbReference>
<dbReference type="PANTHER" id="PTHR47271">
    <property type="entry name" value="ARGININE DEIMINASE"/>
    <property type="match status" value="1"/>
</dbReference>
<organism evidence="1 2">
    <name type="scientific">Formimonas warabiya</name>
    <dbReference type="NCBI Taxonomy" id="1761012"/>
    <lineage>
        <taxon>Bacteria</taxon>
        <taxon>Bacillati</taxon>
        <taxon>Bacillota</taxon>
        <taxon>Clostridia</taxon>
        <taxon>Eubacteriales</taxon>
        <taxon>Peptococcaceae</taxon>
        <taxon>Candidatus Formimonas</taxon>
    </lineage>
</organism>
<gene>
    <name evidence="1" type="ORF">DCMF_20140</name>
</gene>
<dbReference type="EMBL" id="CP017634">
    <property type="protein sequence ID" value="ATW26767.1"/>
    <property type="molecule type" value="Genomic_DNA"/>
</dbReference>
<dbReference type="Pfam" id="PF02274">
    <property type="entry name" value="ADI"/>
    <property type="match status" value="1"/>
</dbReference>
<keyword evidence="2" id="KW-1185">Reference proteome</keyword>
<dbReference type="KEGG" id="fwa:DCMF_20140"/>
<evidence type="ECO:0000313" key="2">
    <source>
        <dbReference type="Proteomes" id="UP000323521"/>
    </source>
</evidence>
<dbReference type="RefSeq" id="WP_148136086.1">
    <property type="nucleotide sequence ID" value="NZ_CP017634.1"/>
</dbReference>
<dbReference type="Gene3D" id="3.75.10.10">
    <property type="entry name" value="L-arginine/glycine Amidinotransferase, Chain A"/>
    <property type="match status" value="1"/>
</dbReference>
<dbReference type="SUPFAM" id="SSF55909">
    <property type="entry name" value="Pentein"/>
    <property type="match status" value="1"/>
</dbReference>
<dbReference type="AlphaFoldDB" id="A0A3G1KWJ9"/>
<proteinExistence type="predicted"/>
<accession>A0A3G1KWJ9</accession>
<evidence type="ECO:0000313" key="1">
    <source>
        <dbReference type="EMBL" id="ATW26767.1"/>
    </source>
</evidence>
<sequence length="307" mass="35765">MKQIQYGIEKFGRLKTAMLHRPDLALPKITEENREFFLFDKVPDVDKYLEEHEQYCTLLQNQGVTVHRLSEHVHRNIDLLERLPNLAYMHDIAVISSHGAILSKMSSRGRCHEEIVVREALNDLGIPALYEPYEGEDFEGCLLLSSKTVFVADTERHSRNSIKKFIEFILRYFDEVIYALIPQDRRFMHPDMVLNRITDQLMVYFPPAFLQTYLITKEISTLIDIKQWMKEHGVDLIPLSDKEQRQWGSSFVPLEPGVIINYDISLESNTIHLLEQEGVRFIHFHPEALLAGGGSLRCLTMRLWRNG</sequence>